<name>A0A4S8KJS9_DENBC</name>
<evidence type="ECO:0000313" key="2">
    <source>
        <dbReference type="Proteomes" id="UP000297245"/>
    </source>
</evidence>
<gene>
    <name evidence="1" type="ORF">K435DRAFT_787530</name>
</gene>
<proteinExistence type="predicted"/>
<dbReference type="EMBL" id="ML181784">
    <property type="protein sequence ID" value="THU75621.1"/>
    <property type="molecule type" value="Genomic_DNA"/>
</dbReference>
<dbReference type="AlphaFoldDB" id="A0A4S8KJS9"/>
<evidence type="ECO:0000313" key="1">
    <source>
        <dbReference type="EMBL" id="THU75621.1"/>
    </source>
</evidence>
<organism evidence="1 2">
    <name type="scientific">Dendrothele bispora (strain CBS 962.96)</name>
    <dbReference type="NCBI Taxonomy" id="1314807"/>
    <lineage>
        <taxon>Eukaryota</taxon>
        <taxon>Fungi</taxon>
        <taxon>Dikarya</taxon>
        <taxon>Basidiomycota</taxon>
        <taxon>Agaricomycotina</taxon>
        <taxon>Agaricomycetes</taxon>
        <taxon>Agaricomycetidae</taxon>
        <taxon>Agaricales</taxon>
        <taxon>Agaricales incertae sedis</taxon>
        <taxon>Dendrothele</taxon>
    </lineage>
</organism>
<dbReference type="Proteomes" id="UP000297245">
    <property type="component" value="Unassembled WGS sequence"/>
</dbReference>
<sequence>MRVLEPMVSRVLAVSPAVQSLAHAALQGDEFNYQKPFSHEVIPAYMGAVYFANSKLARALDVQKQRLCVFNPRRELPKGIVAMAACVVCFFFYFCKDQCQYIPLTT</sequence>
<accession>A0A4S8KJS9</accession>
<reference evidence="1 2" key="1">
    <citation type="journal article" date="2019" name="Nat. Ecol. Evol.">
        <title>Megaphylogeny resolves global patterns of mushroom evolution.</title>
        <authorList>
            <person name="Varga T."/>
            <person name="Krizsan K."/>
            <person name="Foldi C."/>
            <person name="Dima B."/>
            <person name="Sanchez-Garcia M."/>
            <person name="Sanchez-Ramirez S."/>
            <person name="Szollosi G.J."/>
            <person name="Szarkandi J.G."/>
            <person name="Papp V."/>
            <person name="Albert L."/>
            <person name="Andreopoulos W."/>
            <person name="Angelini C."/>
            <person name="Antonin V."/>
            <person name="Barry K.W."/>
            <person name="Bougher N.L."/>
            <person name="Buchanan P."/>
            <person name="Buyck B."/>
            <person name="Bense V."/>
            <person name="Catcheside P."/>
            <person name="Chovatia M."/>
            <person name="Cooper J."/>
            <person name="Damon W."/>
            <person name="Desjardin D."/>
            <person name="Finy P."/>
            <person name="Geml J."/>
            <person name="Haridas S."/>
            <person name="Hughes K."/>
            <person name="Justo A."/>
            <person name="Karasinski D."/>
            <person name="Kautmanova I."/>
            <person name="Kiss B."/>
            <person name="Kocsube S."/>
            <person name="Kotiranta H."/>
            <person name="LaButti K.M."/>
            <person name="Lechner B.E."/>
            <person name="Liimatainen K."/>
            <person name="Lipzen A."/>
            <person name="Lukacs Z."/>
            <person name="Mihaltcheva S."/>
            <person name="Morgado L.N."/>
            <person name="Niskanen T."/>
            <person name="Noordeloos M.E."/>
            <person name="Ohm R.A."/>
            <person name="Ortiz-Santana B."/>
            <person name="Ovrebo C."/>
            <person name="Racz N."/>
            <person name="Riley R."/>
            <person name="Savchenko A."/>
            <person name="Shiryaev A."/>
            <person name="Soop K."/>
            <person name="Spirin V."/>
            <person name="Szebenyi C."/>
            <person name="Tomsovsky M."/>
            <person name="Tulloss R.E."/>
            <person name="Uehling J."/>
            <person name="Grigoriev I.V."/>
            <person name="Vagvolgyi C."/>
            <person name="Papp T."/>
            <person name="Martin F.M."/>
            <person name="Miettinen O."/>
            <person name="Hibbett D.S."/>
            <person name="Nagy L.G."/>
        </authorList>
    </citation>
    <scope>NUCLEOTIDE SEQUENCE [LARGE SCALE GENOMIC DNA]</scope>
    <source>
        <strain evidence="1 2">CBS 962.96</strain>
    </source>
</reference>
<dbReference type="OrthoDB" id="3225557at2759"/>
<protein>
    <submittedName>
        <fullName evidence="1">Uncharacterized protein</fullName>
    </submittedName>
</protein>
<keyword evidence="2" id="KW-1185">Reference proteome</keyword>